<reference evidence="1 2" key="1">
    <citation type="journal article" date="2012" name="Genome Biol.">
        <title>Genome and low-iron response of an oceanic diatom adapted to chronic iron limitation.</title>
        <authorList>
            <person name="Lommer M."/>
            <person name="Specht M."/>
            <person name="Roy A.S."/>
            <person name="Kraemer L."/>
            <person name="Andreson R."/>
            <person name="Gutowska M.A."/>
            <person name="Wolf J."/>
            <person name="Bergner S.V."/>
            <person name="Schilhabel M.B."/>
            <person name="Klostermeier U.C."/>
            <person name="Beiko R.G."/>
            <person name="Rosenstiel P."/>
            <person name="Hippler M."/>
            <person name="Laroche J."/>
        </authorList>
    </citation>
    <scope>NUCLEOTIDE SEQUENCE [LARGE SCALE GENOMIC DNA]</scope>
    <source>
        <strain evidence="1 2">CCMP1005</strain>
    </source>
</reference>
<proteinExistence type="predicted"/>
<dbReference type="CDD" id="cd09272">
    <property type="entry name" value="RNase_HI_RT_Ty1"/>
    <property type="match status" value="1"/>
</dbReference>
<organism evidence="1 2">
    <name type="scientific">Thalassiosira oceanica</name>
    <name type="common">Marine diatom</name>
    <dbReference type="NCBI Taxonomy" id="159749"/>
    <lineage>
        <taxon>Eukaryota</taxon>
        <taxon>Sar</taxon>
        <taxon>Stramenopiles</taxon>
        <taxon>Ochrophyta</taxon>
        <taxon>Bacillariophyta</taxon>
        <taxon>Coscinodiscophyceae</taxon>
        <taxon>Thalassiosirophycidae</taxon>
        <taxon>Thalassiosirales</taxon>
        <taxon>Thalassiosiraceae</taxon>
        <taxon>Thalassiosira</taxon>
    </lineage>
</organism>
<evidence type="ECO:0000313" key="1">
    <source>
        <dbReference type="EMBL" id="EJK55105.1"/>
    </source>
</evidence>
<evidence type="ECO:0008006" key="3">
    <source>
        <dbReference type="Google" id="ProtNLM"/>
    </source>
</evidence>
<dbReference type="Proteomes" id="UP000266841">
    <property type="component" value="Unassembled WGS sequence"/>
</dbReference>
<name>K0RPS3_THAOC</name>
<comment type="caution">
    <text evidence="1">The sequence shown here is derived from an EMBL/GenBank/DDBJ whole genome shotgun (WGS) entry which is preliminary data.</text>
</comment>
<dbReference type="EMBL" id="AGNL01034716">
    <property type="protein sequence ID" value="EJK55105.1"/>
    <property type="molecule type" value="Genomic_DNA"/>
</dbReference>
<gene>
    <name evidence="1" type="ORF">THAOC_25191</name>
</gene>
<dbReference type="AlphaFoldDB" id="K0RPS3"/>
<protein>
    <recommendedName>
        <fullName evidence="3">Reverse transcriptase Ty1/copia-type domain-containing protein</fullName>
    </recommendedName>
</protein>
<accession>K0RPS3</accession>
<keyword evidence="2" id="KW-1185">Reference proteome</keyword>
<evidence type="ECO:0000313" key="2">
    <source>
        <dbReference type="Proteomes" id="UP000266841"/>
    </source>
</evidence>
<dbReference type="OrthoDB" id="42576at2759"/>
<sequence length="186" mass="21431">MKLDSTTMKVSIHEDNAGALVLGKTLPPGFTPRSKHYAIKTIWFREQIVKRGIKLLKIDTKEQLGDIFTKGLPEPAFIYLRQKLIGWCISLWELSLVKFWLRLRNGILQLREGVSYMDSIDTQRKRAWATADLRQDDTKLTMGDRAVAEHTLQEHYGLDAKIVESNYTILVDTVDDSFRDKLEAHN</sequence>